<gene>
    <name evidence="2" type="ORF">HNR61_006885</name>
</gene>
<proteinExistence type="predicted"/>
<name>A0A7W3QQ26_ACTNM</name>
<dbReference type="PROSITE" id="PS50943">
    <property type="entry name" value="HTH_CROC1"/>
    <property type="match status" value="1"/>
</dbReference>
<evidence type="ECO:0000259" key="1">
    <source>
        <dbReference type="PROSITE" id="PS50943"/>
    </source>
</evidence>
<protein>
    <submittedName>
        <fullName evidence="2">Transcriptional regulator with XRE-family HTH domain</fullName>
    </submittedName>
</protein>
<dbReference type="SUPFAM" id="SSF47413">
    <property type="entry name" value="lambda repressor-like DNA-binding domains"/>
    <property type="match status" value="1"/>
</dbReference>
<dbReference type="EMBL" id="JACJIA010000011">
    <property type="protein sequence ID" value="MBA8955211.1"/>
    <property type="molecule type" value="Genomic_DNA"/>
</dbReference>
<dbReference type="Pfam" id="PF19054">
    <property type="entry name" value="DUF5753"/>
    <property type="match status" value="1"/>
</dbReference>
<evidence type="ECO:0000313" key="2">
    <source>
        <dbReference type="EMBL" id="MBA8955211.1"/>
    </source>
</evidence>
<accession>A0A7W3QQ26</accession>
<dbReference type="Pfam" id="PF13560">
    <property type="entry name" value="HTH_31"/>
    <property type="match status" value="1"/>
</dbReference>
<dbReference type="InterPro" id="IPR043917">
    <property type="entry name" value="DUF5753"/>
</dbReference>
<organism evidence="2 3">
    <name type="scientific">Actinomadura namibiensis</name>
    <dbReference type="NCBI Taxonomy" id="182080"/>
    <lineage>
        <taxon>Bacteria</taxon>
        <taxon>Bacillati</taxon>
        <taxon>Actinomycetota</taxon>
        <taxon>Actinomycetes</taxon>
        <taxon>Streptosporangiales</taxon>
        <taxon>Thermomonosporaceae</taxon>
        <taxon>Actinomadura</taxon>
    </lineage>
</organism>
<dbReference type="InterPro" id="IPR010982">
    <property type="entry name" value="Lambda_DNA-bd_dom_sf"/>
</dbReference>
<dbReference type="InterPro" id="IPR001387">
    <property type="entry name" value="Cro/C1-type_HTH"/>
</dbReference>
<dbReference type="CDD" id="cd00093">
    <property type="entry name" value="HTH_XRE"/>
    <property type="match status" value="1"/>
</dbReference>
<dbReference type="SMART" id="SM00530">
    <property type="entry name" value="HTH_XRE"/>
    <property type="match status" value="1"/>
</dbReference>
<dbReference type="Proteomes" id="UP000572680">
    <property type="component" value="Unassembled WGS sequence"/>
</dbReference>
<keyword evidence="3" id="KW-1185">Reference proteome</keyword>
<reference evidence="2 3" key="1">
    <citation type="submission" date="2020-08" db="EMBL/GenBank/DDBJ databases">
        <title>Genomic Encyclopedia of Type Strains, Phase IV (KMG-IV): sequencing the most valuable type-strain genomes for metagenomic binning, comparative biology and taxonomic classification.</title>
        <authorList>
            <person name="Goeker M."/>
        </authorList>
    </citation>
    <scope>NUCLEOTIDE SEQUENCE [LARGE SCALE GENOMIC DNA]</scope>
    <source>
        <strain evidence="2 3">DSM 44197</strain>
    </source>
</reference>
<dbReference type="Gene3D" id="1.10.260.40">
    <property type="entry name" value="lambda repressor-like DNA-binding domains"/>
    <property type="match status" value="1"/>
</dbReference>
<comment type="caution">
    <text evidence="2">The sequence shown here is derived from an EMBL/GenBank/DDBJ whole genome shotgun (WGS) entry which is preliminary data.</text>
</comment>
<evidence type="ECO:0000313" key="3">
    <source>
        <dbReference type="Proteomes" id="UP000572680"/>
    </source>
</evidence>
<dbReference type="AlphaFoldDB" id="A0A7W3QQ26"/>
<dbReference type="GO" id="GO:0003677">
    <property type="term" value="F:DNA binding"/>
    <property type="evidence" value="ECO:0007669"/>
    <property type="project" value="InterPro"/>
</dbReference>
<feature type="domain" description="HTH cro/C1-type" evidence="1">
    <location>
        <begin position="18"/>
        <end position="72"/>
    </location>
</feature>
<sequence length="287" mass="32217">MSTEGRGLYRRRRIGIELRRIREERELTQESAARLLGRSQASLSEYENGRRAIRPRDLAQILDGYGVTDDRLRAQLLDLADKGRRDGWWRGFEERLDPNAVDYASLEGDASRISAFEPQLVHGLLQEEYARTIIKCYVERLSPSLDCELEVDFRMRRQRVLRCARPPHLAVVLGEGALHLEVGGPVVMRAQLDRLLGAAAAPNIDLRVLPFKAGMHPGTNGAFSILDVGVGRNELQVVTVHSLTMSQYIDDAENIGHYRSAFDSLRELALPQADSVALIERIASSYA</sequence>
<dbReference type="RefSeq" id="WP_182847230.1">
    <property type="nucleotide sequence ID" value="NZ_BAAALP010000076.1"/>
</dbReference>